<feature type="domain" description="Peptidase M16 N-terminal" evidence="3">
    <location>
        <begin position="30"/>
        <end position="156"/>
    </location>
</feature>
<proteinExistence type="inferred from homology"/>
<sequence length="424" mass="47988">MRELYPNCYTTKLENGVTVIVEPIEDRPLALGVWVRVGSRDEPAHLAGMAHFIEHMVFKGTTHRTAFQISEEVDALGGYINAMTHKEYTLFHIDVLPTHLEAALDILADLVKNPRFAEDDIRKEQGVVLEEIRMTEDNPQEKVFDLFVERIWDHQHAMARPILGRAETVRRFDRAGIFEFYRYYQPEHLIVTAAGAVKPERVLDAVKRVFGDLEPGVRAPSRQSPHPRRHFYIEDRDSQQANLVLGVPSVGRHDERRFTLEVMNTILGGGMSSRLFKKIREELGLAYAVFSSASLFEDSGIFIIYVGTEPKNARQTVEISLTEIERLVREPVPESELRLAKEKLKGNILLGLETSHSRMVRLGIGELYNIHAPVEELVQKIEHVTADEIQEIAQELFGRDGLSLSAVGPADKLRDLESALTAAL</sequence>
<dbReference type="SUPFAM" id="SSF63411">
    <property type="entry name" value="LuxS/MPP-like metallohydrolase"/>
    <property type="match status" value="2"/>
</dbReference>
<gene>
    <name evidence="5" type="ORF">HGMM_OP3C309</name>
</gene>
<dbReference type="InterPro" id="IPR007863">
    <property type="entry name" value="Peptidase_M16_C"/>
</dbReference>
<dbReference type="PANTHER" id="PTHR11851">
    <property type="entry name" value="METALLOPROTEASE"/>
    <property type="match status" value="1"/>
</dbReference>
<dbReference type="Pfam" id="PF00675">
    <property type="entry name" value="Peptidase_M16"/>
    <property type="match status" value="1"/>
</dbReference>
<dbReference type="Gene3D" id="3.30.830.10">
    <property type="entry name" value="Metalloenzyme, LuxS/M16 peptidase-like"/>
    <property type="match status" value="2"/>
</dbReference>
<dbReference type="GO" id="GO:0004222">
    <property type="term" value="F:metalloendopeptidase activity"/>
    <property type="evidence" value="ECO:0007669"/>
    <property type="project" value="InterPro"/>
</dbReference>
<accession>H5SSL8</accession>
<dbReference type="GO" id="GO:0006508">
    <property type="term" value="P:proteolysis"/>
    <property type="evidence" value="ECO:0007669"/>
    <property type="project" value="InterPro"/>
</dbReference>
<dbReference type="InterPro" id="IPR011249">
    <property type="entry name" value="Metalloenz_LuxS/M16"/>
</dbReference>
<name>H5SSL8_ACEAU</name>
<protein>
    <submittedName>
        <fullName evidence="5">Hypothetical conserved protein</fullName>
    </submittedName>
</protein>
<dbReference type="InterPro" id="IPR001431">
    <property type="entry name" value="Pept_M16_Zn_BS"/>
</dbReference>
<feature type="domain" description="Peptidase M16 C-terminal" evidence="4">
    <location>
        <begin position="180"/>
        <end position="344"/>
    </location>
</feature>
<dbReference type="InterPro" id="IPR050361">
    <property type="entry name" value="MPP/UQCRC_Complex"/>
</dbReference>
<dbReference type="Pfam" id="PF05193">
    <property type="entry name" value="Peptidase_M16_C"/>
    <property type="match status" value="1"/>
</dbReference>
<comment type="similarity">
    <text evidence="1 2">Belongs to the peptidase M16 family.</text>
</comment>
<dbReference type="GO" id="GO:0046872">
    <property type="term" value="F:metal ion binding"/>
    <property type="evidence" value="ECO:0007669"/>
    <property type="project" value="InterPro"/>
</dbReference>
<dbReference type="PANTHER" id="PTHR11851:SF49">
    <property type="entry name" value="MITOCHONDRIAL-PROCESSING PEPTIDASE SUBUNIT ALPHA"/>
    <property type="match status" value="1"/>
</dbReference>
<evidence type="ECO:0000256" key="2">
    <source>
        <dbReference type="RuleBase" id="RU004447"/>
    </source>
</evidence>
<reference evidence="5" key="1">
    <citation type="journal article" date="2005" name="Environ. Microbiol.">
        <title>Genetic and functional properties of uncultivated thermophilic crenarchaeotes from a subsurface gold mine as revealed by analysis of genome fragments.</title>
        <authorList>
            <person name="Nunoura T."/>
            <person name="Hirayama H."/>
            <person name="Takami H."/>
            <person name="Oida H."/>
            <person name="Nishi S."/>
            <person name="Shimamura S."/>
            <person name="Suzuki Y."/>
            <person name="Inagaki F."/>
            <person name="Takai K."/>
            <person name="Nealson K.H."/>
            <person name="Horikoshi K."/>
        </authorList>
    </citation>
    <scope>NUCLEOTIDE SEQUENCE</scope>
</reference>
<evidence type="ECO:0000256" key="1">
    <source>
        <dbReference type="ARBA" id="ARBA00007261"/>
    </source>
</evidence>
<dbReference type="AlphaFoldDB" id="H5SSL8"/>
<organism evidence="5">
    <name type="scientific">Acetithermum autotrophicum</name>
    <dbReference type="NCBI Taxonomy" id="1446466"/>
    <lineage>
        <taxon>Bacteria</taxon>
        <taxon>Candidatus Bipolaricaulota</taxon>
        <taxon>Candidatus Acetithermum</taxon>
    </lineage>
</organism>
<evidence type="ECO:0000313" key="5">
    <source>
        <dbReference type="EMBL" id="BAL59154.1"/>
    </source>
</evidence>
<dbReference type="PROSITE" id="PS00143">
    <property type="entry name" value="INSULINASE"/>
    <property type="match status" value="1"/>
</dbReference>
<evidence type="ECO:0000259" key="4">
    <source>
        <dbReference type="Pfam" id="PF05193"/>
    </source>
</evidence>
<dbReference type="EMBL" id="AP011802">
    <property type="protein sequence ID" value="BAL59154.1"/>
    <property type="molecule type" value="Genomic_DNA"/>
</dbReference>
<evidence type="ECO:0000259" key="3">
    <source>
        <dbReference type="Pfam" id="PF00675"/>
    </source>
</evidence>
<dbReference type="InterPro" id="IPR011765">
    <property type="entry name" value="Pept_M16_N"/>
</dbReference>
<reference evidence="5" key="2">
    <citation type="journal article" date="2012" name="PLoS ONE">
        <title>A Deeply Branching Thermophilic Bacterium with an Ancient Acetyl-CoA Pathway Dominates a Subsurface Ecosystem.</title>
        <authorList>
            <person name="Takami H."/>
            <person name="Noguchi H."/>
            <person name="Takaki Y."/>
            <person name="Uchiyama I."/>
            <person name="Toyoda A."/>
            <person name="Nishi S."/>
            <person name="Chee G.-J."/>
            <person name="Arai W."/>
            <person name="Nunoura T."/>
            <person name="Itoh T."/>
            <person name="Hattori M."/>
            <person name="Takai K."/>
        </authorList>
    </citation>
    <scope>NUCLEOTIDE SEQUENCE</scope>
</reference>